<dbReference type="SUPFAM" id="SSF53597">
    <property type="entry name" value="Dihydrofolate reductase-like"/>
    <property type="match status" value="1"/>
</dbReference>
<organism evidence="3 4">
    <name type="scientific">Amycolatopsis alba DSM 44262</name>
    <dbReference type="NCBI Taxonomy" id="1125972"/>
    <lineage>
        <taxon>Bacteria</taxon>
        <taxon>Bacillati</taxon>
        <taxon>Actinomycetota</taxon>
        <taxon>Actinomycetes</taxon>
        <taxon>Pseudonocardiales</taxon>
        <taxon>Pseudonocardiaceae</taxon>
        <taxon>Amycolatopsis</taxon>
    </lineage>
</organism>
<evidence type="ECO:0000313" key="3">
    <source>
        <dbReference type="EMBL" id="OXM49495.1"/>
    </source>
</evidence>
<keyword evidence="4" id="KW-1185">Reference proteome</keyword>
<dbReference type="Gene3D" id="3.40.50.1820">
    <property type="entry name" value="alpha/beta hydrolase"/>
    <property type="match status" value="1"/>
</dbReference>
<dbReference type="Gene3D" id="3.40.430.10">
    <property type="entry name" value="Dihydrofolate Reductase, subunit A"/>
    <property type="match status" value="1"/>
</dbReference>
<dbReference type="AlphaFoldDB" id="A0A229RSJ4"/>
<protein>
    <recommendedName>
        <fullName evidence="5">Bacterial bifunctional deaminase-reductase C-terminal domain-containing protein</fullName>
    </recommendedName>
</protein>
<dbReference type="Proteomes" id="UP000215563">
    <property type="component" value="Unassembled WGS sequence"/>
</dbReference>
<evidence type="ECO:0000259" key="1">
    <source>
        <dbReference type="Pfam" id="PF01872"/>
    </source>
</evidence>
<proteinExistence type="predicted"/>
<dbReference type="SUPFAM" id="SSF53474">
    <property type="entry name" value="alpha/beta-Hydrolases"/>
    <property type="match status" value="1"/>
</dbReference>
<dbReference type="GO" id="GO:0016787">
    <property type="term" value="F:hydrolase activity"/>
    <property type="evidence" value="ECO:0007669"/>
    <property type="project" value="InterPro"/>
</dbReference>
<dbReference type="PANTHER" id="PTHR38011">
    <property type="entry name" value="DIHYDROFOLATE REDUCTASE FAMILY PROTEIN (AFU_ORTHOLOGUE AFUA_8G06820)"/>
    <property type="match status" value="1"/>
</dbReference>
<evidence type="ECO:0000259" key="2">
    <source>
        <dbReference type="Pfam" id="PF07859"/>
    </source>
</evidence>
<dbReference type="InterPro" id="IPR050765">
    <property type="entry name" value="Riboflavin_Biosynth_HTPR"/>
</dbReference>
<gene>
    <name evidence="3" type="ORF">CFP75_19095</name>
</gene>
<accession>A0A229RSJ4</accession>
<dbReference type="Pfam" id="PF07859">
    <property type="entry name" value="Abhydrolase_3"/>
    <property type="match status" value="1"/>
</dbReference>
<dbReference type="Pfam" id="PF01872">
    <property type="entry name" value="RibD_C"/>
    <property type="match status" value="1"/>
</dbReference>
<dbReference type="InterPro" id="IPR024072">
    <property type="entry name" value="DHFR-like_dom_sf"/>
</dbReference>
<dbReference type="GO" id="GO:0008703">
    <property type="term" value="F:5-amino-6-(5-phosphoribosylamino)uracil reductase activity"/>
    <property type="evidence" value="ECO:0007669"/>
    <property type="project" value="InterPro"/>
</dbReference>
<dbReference type="EMBL" id="NMQU01000051">
    <property type="protein sequence ID" value="OXM49495.1"/>
    <property type="molecule type" value="Genomic_DNA"/>
</dbReference>
<reference evidence="3 4" key="1">
    <citation type="submission" date="2017-07" db="EMBL/GenBank/DDBJ databases">
        <title>Amycolatopsis alba DSM 44262 Genome sequencing and assembly.</title>
        <authorList>
            <person name="Kaur N."/>
            <person name="Mayilraj S."/>
        </authorList>
    </citation>
    <scope>NUCLEOTIDE SEQUENCE [LARGE SCALE GENOMIC DNA]</scope>
    <source>
        <strain evidence="3 4">DSM 44262</strain>
    </source>
</reference>
<feature type="domain" description="Alpha/beta hydrolase fold-3" evidence="2">
    <location>
        <begin position="60"/>
        <end position="124"/>
    </location>
</feature>
<dbReference type="PANTHER" id="PTHR38011:SF2">
    <property type="entry name" value="BIFUNCTIONAL DEAMINASE-REDUCTASE DOMAIN PROTEIN"/>
    <property type="match status" value="1"/>
</dbReference>
<dbReference type="InterPro" id="IPR029058">
    <property type="entry name" value="AB_hydrolase_fold"/>
</dbReference>
<sequence length="314" mass="33296">MASLVVAGGTGQGRAELHLRGGVAQVYWPARLIPPPPLLVWFTDGSSPAATRVIVVSAGPRDFPDAREVLEWSAAHAAELGADPARLLVGGDGIGAVLAAKAARYARKHGWPPVLEVGRPPPALETLETKDNHMRKLVSNLFVALDGVVEAPDKWSLPYWSDEIAASVDAGMAAADTMLLGRVTYEGFAAAWPERTVADDEGADFMNSVRKYVLSTTLSEVTWSNSTLLPDDPAAAIRELKAESGGDIMTSGSGTTVRWLLSEGLVDELKLLLYPVVVGTGKRLFPAEGPNFPLALKTTTAFGNGVVQLTYGQI</sequence>
<name>A0A229RSJ4_AMYAL</name>
<feature type="domain" description="Bacterial bifunctional deaminase-reductase C-terminal" evidence="1">
    <location>
        <begin position="135"/>
        <end position="307"/>
    </location>
</feature>
<evidence type="ECO:0008006" key="5">
    <source>
        <dbReference type="Google" id="ProtNLM"/>
    </source>
</evidence>
<dbReference type="InterPro" id="IPR013094">
    <property type="entry name" value="AB_hydrolase_3"/>
</dbReference>
<comment type="caution">
    <text evidence="3">The sequence shown here is derived from an EMBL/GenBank/DDBJ whole genome shotgun (WGS) entry which is preliminary data.</text>
</comment>
<dbReference type="GO" id="GO:0009231">
    <property type="term" value="P:riboflavin biosynthetic process"/>
    <property type="evidence" value="ECO:0007669"/>
    <property type="project" value="InterPro"/>
</dbReference>
<evidence type="ECO:0000313" key="4">
    <source>
        <dbReference type="Proteomes" id="UP000215563"/>
    </source>
</evidence>
<dbReference type="InterPro" id="IPR002734">
    <property type="entry name" value="RibDG_C"/>
</dbReference>